<protein>
    <submittedName>
        <fullName evidence="1">Major tail protein</fullName>
    </submittedName>
</protein>
<proteinExistence type="predicted"/>
<name>A0A8S5N3W8_9CAUD</name>
<dbReference type="InterPro" id="IPR022345">
    <property type="entry name" value="Phage_69_Orf23_MTP"/>
</dbReference>
<evidence type="ECO:0000313" key="1">
    <source>
        <dbReference type="EMBL" id="DAD89168.1"/>
    </source>
</evidence>
<sequence>MEKKKFDLQLFAAAVPGKRIVYLFRRLSKQAEEGAWNLAFVTENGRTLSVDADSTATKDGSIRTPGVPEQEVTVTCVLSKGDTRVDETEDAILDGEKFEIWEANLEEAVTGSGNENKFKGIYFQGYGTEFEKNSNAEDMTEISLTFGLEGKGARGNVTVTANQQQQAAYVFTDTPKATG</sequence>
<dbReference type="PRINTS" id="PR01997">
    <property type="entry name" value="MTP2FAMILY"/>
</dbReference>
<reference evidence="1" key="1">
    <citation type="journal article" date="2021" name="Proc. Natl. Acad. Sci. U.S.A.">
        <title>A Catalog of Tens of Thousands of Viruses from Human Metagenomes Reveals Hidden Associations with Chronic Diseases.</title>
        <authorList>
            <person name="Tisza M.J."/>
            <person name="Buck C.B."/>
        </authorList>
    </citation>
    <scope>NUCLEOTIDE SEQUENCE</scope>
    <source>
        <strain evidence="1">Ct5Px37</strain>
    </source>
</reference>
<organism evidence="1">
    <name type="scientific">Siphoviridae sp. ct5Px37</name>
    <dbReference type="NCBI Taxonomy" id="2826293"/>
    <lineage>
        <taxon>Viruses</taxon>
        <taxon>Duplodnaviria</taxon>
        <taxon>Heunggongvirae</taxon>
        <taxon>Uroviricota</taxon>
        <taxon>Caudoviricetes</taxon>
    </lineage>
</organism>
<dbReference type="PRINTS" id="PR01998">
    <property type="entry name" value="MTP2STAPHYLO"/>
</dbReference>
<dbReference type="NCBIfam" id="TIGR02126">
    <property type="entry name" value="phgtail_TP901_1"/>
    <property type="match status" value="1"/>
</dbReference>
<dbReference type="EMBL" id="BK015055">
    <property type="protein sequence ID" value="DAD89168.1"/>
    <property type="molecule type" value="Genomic_DNA"/>
</dbReference>
<accession>A0A8S5N3W8</accession>
<dbReference type="InterPro" id="IPR011855">
    <property type="entry name" value="Phgtail_TP901_1"/>
</dbReference>